<accession>A0A1I2J8W3</accession>
<evidence type="ECO:0000256" key="6">
    <source>
        <dbReference type="SAM" id="Coils"/>
    </source>
</evidence>
<dbReference type="NCBIfam" id="TIGR00496">
    <property type="entry name" value="frr"/>
    <property type="match status" value="1"/>
</dbReference>
<evidence type="ECO:0000256" key="2">
    <source>
        <dbReference type="ARBA" id="ARBA00005912"/>
    </source>
</evidence>
<dbReference type="GO" id="GO:0043023">
    <property type="term" value="F:ribosomal large subunit binding"/>
    <property type="evidence" value="ECO:0007669"/>
    <property type="project" value="TreeGrafter"/>
</dbReference>
<dbReference type="Proteomes" id="UP000182135">
    <property type="component" value="Unassembled WGS sequence"/>
</dbReference>
<evidence type="ECO:0000259" key="7">
    <source>
        <dbReference type="Pfam" id="PF01765"/>
    </source>
</evidence>
<dbReference type="Gene3D" id="1.10.132.20">
    <property type="entry name" value="Ribosome-recycling factor"/>
    <property type="match status" value="1"/>
</dbReference>
<evidence type="ECO:0000256" key="5">
    <source>
        <dbReference type="HAMAP-Rule" id="MF_00040"/>
    </source>
</evidence>
<dbReference type="FunFam" id="1.10.132.20:FF:000001">
    <property type="entry name" value="Ribosome-recycling factor"/>
    <property type="match status" value="1"/>
</dbReference>
<dbReference type="PANTHER" id="PTHR20982">
    <property type="entry name" value="RIBOSOME RECYCLING FACTOR"/>
    <property type="match status" value="1"/>
</dbReference>
<dbReference type="InterPro" id="IPR023584">
    <property type="entry name" value="Ribosome_recyc_fac_dom"/>
</dbReference>
<proteinExistence type="inferred from homology"/>
<organism evidence="8 9">
    <name type="scientific">Clostridium cadaveris</name>
    <dbReference type="NCBI Taxonomy" id="1529"/>
    <lineage>
        <taxon>Bacteria</taxon>
        <taxon>Bacillati</taxon>
        <taxon>Bacillota</taxon>
        <taxon>Clostridia</taxon>
        <taxon>Eubacteriales</taxon>
        <taxon>Clostridiaceae</taxon>
        <taxon>Clostridium</taxon>
    </lineage>
</organism>
<sequence length="185" mass="20717">MIKDIISKAEEKMKKSIAVLKSDLATMKAGRANPTMLDRIEVEYYGSMCPINQVANISAPEPRILLIQPWEKSTLKDIEKAILKSDLGINPANDGAVIRLVVPELTEETRKNLVKSVKKAGEETKVAIRAIRRDANEKIKALKKDGDLSEDEIKKSEDNVQKKTDSYIKEVENVVLAKEKEIMSI</sequence>
<dbReference type="eggNOG" id="COG0233">
    <property type="taxonomic scope" value="Bacteria"/>
</dbReference>
<evidence type="ECO:0000256" key="1">
    <source>
        <dbReference type="ARBA" id="ARBA00004496"/>
    </source>
</evidence>
<protein>
    <recommendedName>
        <fullName evidence="5">Ribosome-recycling factor</fullName>
        <shortName evidence="5">RRF</shortName>
    </recommendedName>
    <alternativeName>
        <fullName evidence="5">Ribosome-releasing factor</fullName>
    </alternativeName>
</protein>
<dbReference type="RefSeq" id="WP_027638112.1">
    <property type="nucleotide sequence ID" value="NZ_BAAACD010000019.1"/>
</dbReference>
<feature type="coiled-coil region" evidence="6">
    <location>
        <begin position="132"/>
        <end position="159"/>
    </location>
</feature>
<evidence type="ECO:0000256" key="3">
    <source>
        <dbReference type="ARBA" id="ARBA00022490"/>
    </source>
</evidence>
<evidence type="ECO:0000313" key="8">
    <source>
        <dbReference type="EMBL" id="SFF50964.1"/>
    </source>
</evidence>
<keyword evidence="6" id="KW-0175">Coiled coil</keyword>
<dbReference type="GeneID" id="90544703"/>
<dbReference type="AlphaFoldDB" id="A0A1I2J8W3"/>
<evidence type="ECO:0000313" key="9">
    <source>
        <dbReference type="Proteomes" id="UP000182135"/>
    </source>
</evidence>
<comment type="function">
    <text evidence="5">Responsible for the release of ribosomes from messenger RNA at the termination of protein biosynthesis. May increase the efficiency of translation by recycling ribosomes from one round of translation to another.</text>
</comment>
<name>A0A1I2J8W3_9CLOT</name>
<dbReference type="EMBL" id="FOOE01000001">
    <property type="protein sequence ID" value="SFF50964.1"/>
    <property type="molecule type" value="Genomic_DNA"/>
</dbReference>
<keyword evidence="9" id="KW-1185">Reference proteome</keyword>
<gene>
    <name evidence="5" type="primary">frr</name>
    <name evidence="8" type="ORF">SAMN04487885_101235</name>
</gene>
<dbReference type="SUPFAM" id="SSF55194">
    <property type="entry name" value="Ribosome recycling factor, RRF"/>
    <property type="match status" value="1"/>
</dbReference>
<comment type="similarity">
    <text evidence="2 5">Belongs to the RRF family.</text>
</comment>
<evidence type="ECO:0000256" key="4">
    <source>
        <dbReference type="ARBA" id="ARBA00022917"/>
    </source>
</evidence>
<dbReference type="GO" id="GO:0006415">
    <property type="term" value="P:translational termination"/>
    <property type="evidence" value="ECO:0007669"/>
    <property type="project" value="UniProtKB-UniRule"/>
</dbReference>
<dbReference type="GO" id="GO:0005737">
    <property type="term" value="C:cytoplasm"/>
    <property type="evidence" value="ECO:0007669"/>
    <property type="project" value="UniProtKB-SubCell"/>
</dbReference>
<dbReference type="Gene3D" id="3.30.1360.40">
    <property type="match status" value="1"/>
</dbReference>
<dbReference type="InterPro" id="IPR002661">
    <property type="entry name" value="Ribosome_recyc_fac"/>
</dbReference>
<dbReference type="CDD" id="cd00520">
    <property type="entry name" value="RRF"/>
    <property type="match status" value="1"/>
</dbReference>
<dbReference type="PANTHER" id="PTHR20982:SF3">
    <property type="entry name" value="MITOCHONDRIAL RIBOSOME RECYCLING FACTOR PSEUDO 1"/>
    <property type="match status" value="1"/>
</dbReference>
<dbReference type="OrthoDB" id="9804006at2"/>
<keyword evidence="3 5" id="KW-0963">Cytoplasm</keyword>
<dbReference type="STRING" id="1529.SAMN04487885_101235"/>
<dbReference type="HAMAP" id="MF_00040">
    <property type="entry name" value="RRF"/>
    <property type="match status" value="1"/>
</dbReference>
<dbReference type="Pfam" id="PF01765">
    <property type="entry name" value="RRF"/>
    <property type="match status" value="1"/>
</dbReference>
<reference evidence="8 9" key="1">
    <citation type="submission" date="2016-10" db="EMBL/GenBank/DDBJ databases">
        <authorList>
            <person name="de Groot N.N."/>
        </authorList>
    </citation>
    <scope>NUCLEOTIDE SEQUENCE [LARGE SCALE GENOMIC DNA]</scope>
    <source>
        <strain evidence="8 9">NLAE-zl-G419</strain>
    </source>
</reference>
<dbReference type="InterPro" id="IPR036191">
    <property type="entry name" value="RRF_sf"/>
</dbReference>
<feature type="domain" description="Ribosome recycling factor" evidence="7">
    <location>
        <begin position="20"/>
        <end position="183"/>
    </location>
</feature>
<comment type="subcellular location">
    <subcellularLocation>
        <location evidence="1 5">Cytoplasm</location>
    </subcellularLocation>
</comment>
<keyword evidence="4 5" id="KW-0648">Protein biosynthesis</keyword>
<dbReference type="FunFam" id="3.30.1360.40:FF:000001">
    <property type="entry name" value="Ribosome-recycling factor"/>
    <property type="match status" value="1"/>
</dbReference>